<accession>A0AAD9RP87</accession>
<organism evidence="2 3">
    <name type="scientific">Odynerus spinipes</name>
    <dbReference type="NCBI Taxonomy" id="1348599"/>
    <lineage>
        <taxon>Eukaryota</taxon>
        <taxon>Metazoa</taxon>
        <taxon>Ecdysozoa</taxon>
        <taxon>Arthropoda</taxon>
        <taxon>Hexapoda</taxon>
        <taxon>Insecta</taxon>
        <taxon>Pterygota</taxon>
        <taxon>Neoptera</taxon>
        <taxon>Endopterygota</taxon>
        <taxon>Hymenoptera</taxon>
        <taxon>Apocrita</taxon>
        <taxon>Aculeata</taxon>
        <taxon>Vespoidea</taxon>
        <taxon>Vespidae</taxon>
        <taxon>Eumeninae</taxon>
        <taxon>Odynerus</taxon>
    </lineage>
</organism>
<dbReference type="AlphaFoldDB" id="A0AAD9RP87"/>
<name>A0AAD9RP87_9HYME</name>
<feature type="domain" description="Tc1-like transposase DDE" evidence="1">
    <location>
        <begin position="9"/>
        <end position="139"/>
    </location>
</feature>
<protein>
    <recommendedName>
        <fullName evidence="1">Tc1-like transposase DDE domain-containing protein</fullName>
    </recommendedName>
</protein>
<reference evidence="2" key="2">
    <citation type="journal article" date="2023" name="Commun. Biol.">
        <title>Intrasexual cuticular hydrocarbon dimorphism in a wasp sheds light on hydrocarbon biosynthesis genes in Hymenoptera.</title>
        <authorList>
            <person name="Moris V.C."/>
            <person name="Podsiadlowski L."/>
            <person name="Martin S."/>
            <person name="Oeyen J.P."/>
            <person name="Donath A."/>
            <person name="Petersen M."/>
            <person name="Wilbrandt J."/>
            <person name="Misof B."/>
            <person name="Liedtke D."/>
            <person name="Thamm M."/>
            <person name="Scheiner R."/>
            <person name="Schmitt T."/>
            <person name="Niehuis O."/>
        </authorList>
    </citation>
    <scope>NUCLEOTIDE SEQUENCE</scope>
    <source>
        <strain evidence="2">GBR_01_08_01A</strain>
    </source>
</reference>
<dbReference type="PANTHER" id="PTHR23022">
    <property type="entry name" value="TRANSPOSABLE ELEMENT-RELATED"/>
    <property type="match status" value="1"/>
</dbReference>
<dbReference type="GO" id="GO:0003676">
    <property type="term" value="F:nucleic acid binding"/>
    <property type="evidence" value="ECO:0007669"/>
    <property type="project" value="InterPro"/>
</dbReference>
<reference evidence="2" key="1">
    <citation type="submission" date="2021-08" db="EMBL/GenBank/DDBJ databases">
        <authorList>
            <person name="Misof B."/>
            <person name="Oliver O."/>
            <person name="Podsiadlowski L."/>
            <person name="Donath A."/>
            <person name="Peters R."/>
            <person name="Mayer C."/>
            <person name="Rust J."/>
            <person name="Gunkel S."/>
            <person name="Lesny P."/>
            <person name="Martin S."/>
            <person name="Oeyen J.P."/>
            <person name="Petersen M."/>
            <person name="Panagiotis P."/>
            <person name="Wilbrandt J."/>
            <person name="Tanja T."/>
        </authorList>
    </citation>
    <scope>NUCLEOTIDE SEQUENCE</scope>
    <source>
        <strain evidence="2">GBR_01_08_01A</strain>
        <tissue evidence="2">Thorax + abdomen</tissue>
    </source>
</reference>
<dbReference type="InterPro" id="IPR036397">
    <property type="entry name" value="RNaseH_sf"/>
</dbReference>
<keyword evidence="3" id="KW-1185">Reference proteome</keyword>
<proteinExistence type="predicted"/>
<evidence type="ECO:0000313" key="2">
    <source>
        <dbReference type="EMBL" id="KAK2582803.1"/>
    </source>
</evidence>
<dbReference type="Pfam" id="PF13358">
    <property type="entry name" value="DDE_3"/>
    <property type="match status" value="1"/>
</dbReference>
<comment type="caution">
    <text evidence="2">The sequence shown here is derived from an EMBL/GenBank/DDBJ whole genome shotgun (WGS) entry which is preliminary data.</text>
</comment>
<dbReference type="Proteomes" id="UP001258017">
    <property type="component" value="Unassembled WGS sequence"/>
</dbReference>
<dbReference type="PANTHER" id="PTHR23022:SF129">
    <property type="entry name" value="TRANSPOSABLE ELEMENT TC3 TRANSPOSASE"/>
    <property type="match status" value="1"/>
</dbReference>
<dbReference type="InterPro" id="IPR038717">
    <property type="entry name" value="Tc1-like_DDE_dom"/>
</dbReference>
<dbReference type="EMBL" id="JAIFRP010000030">
    <property type="protein sequence ID" value="KAK2582803.1"/>
    <property type="molecule type" value="Genomic_DNA"/>
</dbReference>
<evidence type="ECO:0000259" key="1">
    <source>
        <dbReference type="Pfam" id="PF13358"/>
    </source>
</evidence>
<dbReference type="Gene3D" id="3.30.420.10">
    <property type="entry name" value="Ribonuclease H-like superfamily/Ribonuclease H"/>
    <property type="match status" value="1"/>
</dbReference>
<dbReference type="InterPro" id="IPR052338">
    <property type="entry name" value="Transposase_5"/>
</dbReference>
<gene>
    <name evidence="2" type="ORF">KPH14_008892</name>
</gene>
<evidence type="ECO:0000313" key="3">
    <source>
        <dbReference type="Proteomes" id="UP001258017"/>
    </source>
</evidence>
<sequence>MNLDGPDGWKYYFHDLRTNERILSRRQCGGGSVMLWASISYNGKTEIKFIDSRMKNTGYLKLIKEQIHDNGRRIAGDNFIFQHDNAAVHTAKIIKNFLNSENIQTLDWPARSPDLNIIENVWSQLSRMVYEGGKQYTNLIELKRAILSAWCTLDQPYIKKLYKSLPNRMIEVVQNKGGSTHY</sequence>